<protein>
    <submittedName>
        <fullName evidence="9">Homeobox protein</fullName>
    </submittedName>
</protein>
<dbReference type="PROSITE" id="PS50071">
    <property type="entry name" value="HOMEOBOX_2"/>
    <property type="match status" value="1"/>
</dbReference>
<dbReference type="GO" id="GO:0003677">
    <property type="term" value="F:DNA binding"/>
    <property type="evidence" value="ECO:0007669"/>
    <property type="project" value="UniProtKB-KW"/>
</dbReference>
<feature type="DNA-binding region" description="Homeobox" evidence="6">
    <location>
        <begin position="254"/>
        <end position="316"/>
    </location>
</feature>
<dbReference type="PANTHER" id="PTHR11850">
    <property type="entry name" value="HOMEOBOX PROTEIN TRANSCRIPTION FACTORS"/>
    <property type="match status" value="1"/>
</dbReference>
<organism evidence="9 10">
    <name type="scientific">Nesidiocoris tenuis</name>
    <dbReference type="NCBI Taxonomy" id="355587"/>
    <lineage>
        <taxon>Eukaryota</taxon>
        <taxon>Metazoa</taxon>
        <taxon>Ecdysozoa</taxon>
        <taxon>Arthropoda</taxon>
        <taxon>Hexapoda</taxon>
        <taxon>Insecta</taxon>
        <taxon>Pterygota</taxon>
        <taxon>Neoptera</taxon>
        <taxon>Paraneoptera</taxon>
        <taxon>Hemiptera</taxon>
        <taxon>Heteroptera</taxon>
        <taxon>Panheteroptera</taxon>
        <taxon>Cimicomorpha</taxon>
        <taxon>Miridae</taxon>
        <taxon>Dicyphina</taxon>
        <taxon>Nesidiocoris</taxon>
    </lineage>
</organism>
<evidence type="ECO:0000256" key="4">
    <source>
        <dbReference type="ARBA" id="ARBA00023155"/>
    </source>
</evidence>
<dbReference type="InterPro" id="IPR050224">
    <property type="entry name" value="TALE_homeobox"/>
</dbReference>
<accession>A0ABN7A4Y3</accession>
<keyword evidence="5 6" id="KW-0539">Nucleus</keyword>
<reference evidence="9 10" key="1">
    <citation type="submission" date="2023-09" db="EMBL/GenBank/DDBJ databases">
        <title>Nesidiocoris tenuis whole genome shotgun sequence.</title>
        <authorList>
            <person name="Shibata T."/>
            <person name="Shimoda M."/>
            <person name="Kobayashi T."/>
            <person name="Uehara T."/>
        </authorList>
    </citation>
    <scope>NUCLEOTIDE SEQUENCE [LARGE SCALE GENOMIC DNA]</scope>
    <source>
        <strain evidence="9 10">Japan</strain>
    </source>
</reference>
<feature type="compositionally biased region" description="Polar residues" evidence="7">
    <location>
        <begin position="357"/>
        <end position="367"/>
    </location>
</feature>
<evidence type="ECO:0000256" key="3">
    <source>
        <dbReference type="ARBA" id="ARBA00023125"/>
    </source>
</evidence>
<feature type="domain" description="Homeobox" evidence="8">
    <location>
        <begin position="252"/>
        <end position="315"/>
    </location>
</feature>
<dbReference type="Proteomes" id="UP001307889">
    <property type="component" value="Chromosome 1"/>
</dbReference>
<dbReference type="CDD" id="cd00086">
    <property type="entry name" value="homeodomain"/>
    <property type="match status" value="1"/>
</dbReference>
<dbReference type="Pfam" id="PF16493">
    <property type="entry name" value="Meis_PKNOX_N"/>
    <property type="match status" value="1"/>
</dbReference>
<evidence type="ECO:0000259" key="8">
    <source>
        <dbReference type="PROSITE" id="PS50071"/>
    </source>
</evidence>
<dbReference type="Gene3D" id="1.10.10.60">
    <property type="entry name" value="Homeodomain-like"/>
    <property type="match status" value="1"/>
</dbReference>
<feature type="compositionally biased region" description="Polar residues" evidence="7">
    <location>
        <begin position="226"/>
        <end position="241"/>
    </location>
</feature>
<comment type="subcellular location">
    <subcellularLocation>
        <location evidence="1 6">Nucleus</location>
    </subcellularLocation>
</comment>
<keyword evidence="10" id="KW-1185">Reference proteome</keyword>
<evidence type="ECO:0000313" key="10">
    <source>
        <dbReference type="Proteomes" id="UP001307889"/>
    </source>
</evidence>
<dbReference type="SUPFAM" id="SSF46689">
    <property type="entry name" value="Homeodomain-like"/>
    <property type="match status" value="1"/>
</dbReference>
<dbReference type="InterPro" id="IPR032453">
    <property type="entry name" value="PKNOX/Meis_N"/>
</dbReference>
<dbReference type="InterPro" id="IPR001356">
    <property type="entry name" value="HD"/>
</dbReference>
<gene>
    <name evidence="9" type="ORF">NTJ_00025</name>
</gene>
<feature type="region of interest" description="Disordered" evidence="7">
    <location>
        <begin position="144"/>
        <end position="168"/>
    </location>
</feature>
<proteinExistence type="inferred from homology"/>
<dbReference type="EMBL" id="AP028909">
    <property type="protein sequence ID" value="BES87220.1"/>
    <property type="molecule type" value="Genomic_DNA"/>
</dbReference>
<evidence type="ECO:0000256" key="2">
    <source>
        <dbReference type="ARBA" id="ARBA00009661"/>
    </source>
</evidence>
<keyword evidence="4 6" id="KW-0371">Homeobox</keyword>
<dbReference type="InterPro" id="IPR009057">
    <property type="entry name" value="Homeodomain-like_sf"/>
</dbReference>
<evidence type="ECO:0000256" key="6">
    <source>
        <dbReference type="PROSITE-ProRule" id="PRU00108"/>
    </source>
</evidence>
<dbReference type="SMART" id="SM00389">
    <property type="entry name" value="HOX"/>
    <property type="match status" value="1"/>
</dbReference>
<evidence type="ECO:0000256" key="5">
    <source>
        <dbReference type="ARBA" id="ARBA00023242"/>
    </source>
</evidence>
<evidence type="ECO:0000256" key="7">
    <source>
        <dbReference type="SAM" id="MobiDB-lite"/>
    </source>
</evidence>
<evidence type="ECO:0000313" key="9">
    <source>
        <dbReference type="EMBL" id="BES87220.1"/>
    </source>
</evidence>
<keyword evidence="3 6" id="KW-0238">DNA-binding</keyword>
<name>A0ABN7A4Y3_9HEMI</name>
<dbReference type="Pfam" id="PF05920">
    <property type="entry name" value="Homeobox_KN"/>
    <property type="match status" value="1"/>
</dbReference>
<comment type="similarity">
    <text evidence="2">Belongs to the TALE/MEIS homeobox family.</text>
</comment>
<feature type="compositionally biased region" description="Basic and acidic residues" evidence="7">
    <location>
        <begin position="382"/>
        <end position="391"/>
    </location>
</feature>
<feature type="region of interest" description="Disordered" evidence="7">
    <location>
        <begin position="187"/>
        <end position="250"/>
    </location>
</feature>
<feature type="compositionally biased region" description="Low complexity" evidence="7">
    <location>
        <begin position="325"/>
        <end position="346"/>
    </location>
</feature>
<dbReference type="InterPro" id="IPR008422">
    <property type="entry name" value="KN_HD"/>
</dbReference>
<feature type="compositionally biased region" description="Low complexity" evidence="7">
    <location>
        <begin position="144"/>
        <end position="157"/>
    </location>
</feature>
<sequence length="391" mass="42630">MQENTIAMVSYPDNGNVVQDQAVFEADKRAVYKHPLFPLLALLFERCEQATQLAETPNSESFNMDIQAFVQHQERDRKPFLINDAEIDGLMIKAIQVLRIHLLELEKVQELCKDFCNRYITALKGKMQSENLLRSDYAAGYLENNNNHSSHSSDSNSPTVFPPHSPHNIQVSPVGWSGLACTTGGGMGESAGVQPPLSPVCPPSPGIQGSTPLSQIGAHPCPPPQDSASLYQGSLSATSGGSCDEDDDPLNLRKRQKRGILPKQATSILRSWLFQHLVHPYPTEDEKRQLAAQTDLTLLQVNNWFINARRRILQPMLDASGRNESGSNGSASAKPPSKKSNSNGSKTTPPHGYWPDNSRSSAGEQNQDGSGDDWESGGEAEGSGKSDDDAQ</sequence>
<evidence type="ECO:0000256" key="1">
    <source>
        <dbReference type="ARBA" id="ARBA00004123"/>
    </source>
</evidence>
<feature type="region of interest" description="Disordered" evidence="7">
    <location>
        <begin position="319"/>
        <end position="391"/>
    </location>
</feature>
<feature type="compositionally biased region" description="Pro residues" evidence="7">
    <location>
        <begin position="196"/>
        <end position="205"/>
    </location>
</feature>